<dbReference type="EMBL" id="MOOE01000005">
    <property type="protein sequence ID" value="KAK1530640.1"/>
    <property type="molecule type" value="Genomic_DNA"/>
</dbReference>
<sequence>MSFLHARKTQHNTINTNTTLYMTPFGRARASTHCFAASILMLLERLTCLTRSNGIIQGSKTAPTMPLDGLDETAFSPTNPWDIRDRHTFRAHRPAPY</sequence>
<proteinExistence type="predicted"/>
<dbReference type="AlphaFoldDB" id="A0AAJ0E3M2"/>
<dbReference type="GeneID" id="85337467"/>
<protein>
    <submittedName>
        <fullName evidence="1">Uncharacterized protein</fullName>
    </submittedName>
</protein>
<keyword evidence="2" id="KW-1185">Reference proteome</keyword>
<gene>
    <name evidence="1" type="ORF">CCOS01_05743</name>
</gene>
<accession>A0AAJ0E3M2</accession>
<evidence type="ECO:0000313" key="1">
    <source>
        <dbReference type="EMBL" id="KAK1530640.1"/>
    </source>
</evidence>
<organism evidence="1 2">
    <name type="scientific">Colletotrichum costaricense</name>
    <dbReference type="NCBI Taxonomy" id="1209916"/>
    <lineage>
        <taxon>Eukaryota</taxon>
        <taxon>Fungi</taxon>
        <taxon>Dikarya</taxon>
        <taxon>Ascomycota</taxon>
        <taxon>Pezizomycotina</taxon>
        <taxon>Sordariomycetes</taxon>
        <taxon>Hypocreomycetidae</taxon>
        <taxon>Glomerellales</taxon>
        <taxon>Glomerellaceae</taxon>
        <taxon>Colletotrichum</taxon>
        <taxon>Colletotrichum acutatum species complex</taxon>
    </lineage>
</organism>
<dbReference type="RefSeq" id="XP_060315692.1">
    <property type="nucleotide sequence ID" value="XM_060453920.1"/>
</dbReference>
<dbReference type="Proteomes" id="UP001240678">
    <property type="component" value="Unassembled WGS sequence"/>
</dbReference>
<reference evidence="1 2" key="1">
    <citation type="submission" date="2016-10" db="EMBL/GenBank/DDBJ databases">
        <title>The genome sequence of Colletotrichum fioriniae PJ7.</title>
        <authorList>
            <person name="Baroncelli R."/>
        </authorList>
    </citation>
    <scope>NUCLEOTIDE SEQUENCE [LARGE SCALE GENOMIC DNA]</scope>
    <source>
        <strain evidence="1 2">IMI 309622</strain>
    </source>
</reference>
<comment type="caution">
    <text evidence="1">The sequence shown here is derived from an EMBL/GenBank/DDBJ whole genome shotgun (WGS) entry which is preliminary data.</text>
</comment>
<name>A0AAJ0E3M2_9PEZI</name>
<evidence type="ECO:0000313" key="2">
    <source>
        <dbReference type="Proteomes" id="UP001240678"/>
    </source>
</evidence>